<evidence type="ECO:0000256" key="2">
    <source>
        <dbReference type="ARBA" id="ARBA00022723"/>
    </source>
</evidence>
<accession>A0ABW5BQE3</accession>
<dbReference type="Pfam" id="PF22643">
    <property type="entry name" value="NagA_N"/>
    <property type="match status" value="1"/>
</dbReference>
<evidence type="ECO:0000256" key="1">
    <source>
        <dbReference type="ARBA" id="ARBA00010716"/>
    </source>
</evidence>
<dbReference type="Gene3D" id="2.30.40.10">
    <property type="entry name" value="Urease, subunit C, domain 1"/>
    <property type="match status" value="1"/>
</dbReference>
<dbReference type="SUPFAM" id="SSF51556">
    <property type="entry name" value="Metallo-dependent hydrolases"/>
    <property type="match status" value="1"/>
</dbReference>
<keyword evidence="2" id="KW-0479">Metal-binding</keyword>
<dbReference type="InterPro" id="IPR011059">
    <property type="entry name" value="Metal-dep_hydrolase_composite"/>
</dbReference>
<comment type="caution">
    <text evidence="7">The sequence shown here is derived from an EMBL/GenBank/DDBJ whole genome shotgun (WGS) entry which is preliminary data.</text>
</comment>
<reference evidence="8" key="1">
    <citation type="journal article" date="2019" name="Int. J. Syst. Evol. Microbiol.">
        <title>The Global Catalogue of Microorganisms (GCM) 10K type strain sequencing project: providing services to taxonomists for standard genome sequencing and annotation.</title>
        <authorList>
            <consortium name="The Broad Institute Genomics Platform"/>
            <consortium name="The Broad Institute Genome Sequencing Center for Infectious Disease"/>
            <person name="Wu L."/>
            <person name="Ma J."/>
        </authorList>
    </citation>
    <scope>NUCLEOTIDE SEQUENCE [LARGE SCALE GENOMIC DNA]</scope>
    <source>
        <strain evidence="8">CGMCC 4.7192</strain>
    </source>
</reference>
<dbReference type="Proteomes" id="UP001597294">
    <property type="component" value="Unassembled WGS sequence"/>
</dbReference>
<feature type="domain" description="Amidohydrolase-related" evidence="6">
    <location>
        <begin position="53"/>
        <end position="365"/>
    </location>
</feature>
<dbReference type="SUPFAM" id="SSF51338">
    <property type="entry name" value="Composite domain of metallo-dependent hydrolases"/>
    <property type="match status" value="1"/>
</dbReference>
<dbReference type="InterPro" id="IPR032466">
    <property type="entry name" value="Metal_Hydrolase"/>
</dbReference>
<evidence type="ECO:0000256" key="3">
    <source>
        <dbReference type="ARBA" id="ARBA00022801"/>
    </source>
</evidence>
<dbReference type="EMBL" id="JBHUII010000011">
    <property type="protein sequence ID" value="MFD2207145.1"/>
    <property type="molecule type" value="Genomic_DNA"/>
</dbReference>
<gene>
    <name evidence="7" type="primary">nagA</name>
    <name evidence="7" type="ORF">ACFSKO_16065</name>
</gene>
<evidence type="ECO:0000256" key="5">
    <source>
        <dbReference type="PIRNR" id="PIRNR038994"/>
    </source>
</evidence>
<dbReference type="Pfam" id="PF01979">
    <property type="entry name" value="Amidohydro_1"/>
    <property type="match status" value="1"/>
</dbReference>
<dbReference type="GO" id="GO:0008448">
    <property type="term" value="F:N-acetylglucosamine-6-phosphate deacetylase activity"/>
    <property type="evidence" value="ECO:0007669"/>
    <property type="project" value="UniProtKB-EC"/>
</dbReference>
<dbReference type="InterPro" id="IPR006680">
    <property type="entry name" value="Amidohydro-rel"/>
</dbReference>
<keyword evidence="3 5" id="KW-0378">Hydrolase</keyword>
<dbReference type="RefSeq" id="WP_380253489.1">
    <property type="nucleotide sequence ID" value="NZ_JBHUII010000011.1"/>
</dbReference>
<dbReference type="NCBIfam" id="TIGR00221">
    <property type="entry name" value="nagA"/>
    <property type="match status" value="1"/>
</dbReference>
<dbReference type="PANTHER" id="PTHR11113">
    <property type="entry name" value="N-ACETYLGLUCOSAMINE-6-PHOSPHATE DEACETYLASE"/>
    <property type="match status" value="1"/>
</dbReference>
<keyword evidence="4 5" id="KW-0119">Carbohydrate metabolism</keyword>
<name>A0ABW5BQE3_9PROT</name>
<evidence type="ECO:0000256" key="4">
    <source>
        <dbReference type="ARBA" id="ARBA00023277"/>
    </source>
</evidence>
<dbReference type="InterPro" id="IPR003764">
    <property type="entry name" value="GlcNAc_6-P_deAcase"/>
</dbReference>
<dbReference type="Gene3D" id="3.20.20.140">
    <property type="entry name" value="Metal-dependent hydrolases"/>
    <property type="match status" value="1"/>
</dbReference>
<dbReference type="PIRSF" id="PIRSF038994">
    <property type="entry name" value="NagA"/>
    <property type="match status" value="1"/>
</dbReference>
<evidence type="ECO:0000313" key="7">
    <source>
        <dbReference type="EMBL" id="MFD2207145.1"/>
    </source>
</evidence>
<dbReference type="CDD" id="cd00854">
    <property type="entry name" value="NagA"/>
    <property type="match status" value="1"/>
</dbReference>
<evidence type="ECO:0000259" key="6">
    <source>
        <dbReference type="Pfam" id="PF01979"/>
    </source>
</evidence>
<dbReference type="PANTHER" id="PTHR11113:SF14">
    <property type="entry name" value="N-ACETYLGLUCOSAMINE-6-PHOSPHATE DEACETYLASE"/>
    <property type="match status" value="1"/>
</dbReference>
<organism evidence="7 8">
    <name type="scientific">Kiloniella antarctica</name>
    <dbReference type="NCBI Taxonomy" id="1550907"/>
    <lineage>
        <taxon>Bacteria</taxon>
        <taxon>Pseudomonadati</taxon>
        <taxon>Pseudomonadota</taxon>
        <taxon>Alphaproteobacteria</taxon>
        <taxon>Rhodospirillales</taxon>
        <taxon>Kiloniellaceae</taxon>
        <taxon>Kiloniella</taxon>
    </lineage>
</organism>
<dbReference type="EC" id="3.5.1.25" evidence="7"/>
<comment type="similarity">
    <text evidence="1 5">Belongs to the metallo-dependent hydrolases superfamily. NagA family.</text>
</comment>
<protein>
    <submittedName>
        <fullName evidence="7">N-acetylglucosamine-6-phosphate deacetylase</fullName>
        <ecNumber evidence="7">3.5.1.25</ecNumber>
    </submittedName>
</protein>
<proteinExistence type="inferred from homology"/>
<keyword evidence="8" id="KW-1185">Reference proteome</keyword>
<sequence>MRSALINARVFTGEEWLEGATVLIDGDRIQYVGKDTEILIDVDQVRDLENGNLVPGFIDVQVNGGGGALLNKETNLEGVRTIARAHRKYGTTGMLPTLITDDLGVMEKAVKAVEEAVSLKEPGIFGIHFEGPYLNQKRKGVHQEDKIRAMEEGALSLLSSLKKGVTLVTLAPEKNAPGTIKQLVQAGVIVSAGHTAGEYDDYQRAFTEGLSGFTHLFNAMTPMNSREPGTIGAALDHDDSWCGLIVDGFHVHPATLKVAIKAKQRGKMMLVTDAMPTVGSVHDFFELYGQKIYSREGRCITDDGVLAGAHLDMATAVKNTVEMLGLSHDEALRMASLYPAQFLGLGNEYGMIKQGYKASMVLLDAGGSVLDSWVEGRDMAADGFSE</sequence>
<evidence type="ECO:0000313" key="8">
    <source>
        <dbReference type="Proteomes" id="UP001597294"/>
    </source>
</evidence>